<evidence type="ECO:0000313" key="2">
    <source>
        <dbReference type="EMBL" id="MCX8997986.1"/>
    </source>
</evidence>
<comment type="caution">
    <text evidence="2">The sequence shown here is derived from an EMBL/GenBank/DDBJ whole genome shotgun (WGS) entry which is preliminary data.</text>
</comment>
<organism evidence="2 3">
    <name type="scientific">Ectorhizobium quercum</name>
    <dbReference type="NCBI Taxonomy" id="2965071"/>
    <lineage>
        <taxon>Bacteria</taxon>
        <taxon>Pseudomonadati</taxon>
        <taxon>Pseudomonadota</taxon>
        <taxon>Alphaproteobacteria</taxon>
        <taxon>Hyphomicrobiales</taxon>
        <taxon>Rhizobiaceae</taxon>
        <taxon>Ectorhizobium</taxon>
    </lineage>
</organism>
<feature type="domain" description="KTSC" evidence="1">
    <location>
        <begin position="8"/>
        <end position="64"/>
    </location>
</feature>
<evidence type="ECO:0000313" key="3">
    <source>
        <dbReference type="Proteomes" id="UP001208771"/>
    </source>
</evidence>
<sequence length="69" mass="8083">MQQLPVTSRIIESVHFSQEDGQLYICFRNGEQRRFADVPPEEAASLCEAKSPGQYYLDHIRRRFRRLAA</sequence>
<reference evidence="2" key="1">
    <citation type="submission" date="2022-07" db="EMBL/GenBank/DDBJ databases">
        <title>Ectorhizobium quercum gen.nov., sp. nov.</title>
        <authorList>
            <person name="Ma T."/>
            <person name="Li Y."/>
        </authorList>
    </citation>
    <scope>NUCLEOTIDE SEQUENCE</scope>
    <source>
        <strain evidence="2">BDR2-2</strain>
    </source>
</reference>
<dbReference type="AlphaFoldDB" id="A0AAE3N0Q1"/>
<dbReference type="Pfam" id="PF13619">
    <property type="entry name" value="KTSC"/>
    <property type="match status" value="1"/>
</dbReference>
<gene>
    <name evidence="2" type="ORF">NOF55_12820</name>
</gene>
<dbReference type="EMBL" id="JANFPI010000004">
    <property type="protein sequence ID" value="MCX8997986.1"/>
    <property type="molecule type" value="Genomic_DNA"/>
</dbReference>
<accession>A0AAE3N0Q1</accession>
<dbReference type="Proteomes" id="UP001208771">
    <property type="component" value="Unassembled WGS sequence"/>
</dbReference>
<keyword evidence="3" id="KW-1185">Reference proteome</keyword>
<dbReference type="RefSeq" id="WP_306411777.1">
    <property type="nucleotide sequence ID" value="NZ_JANFPI010000004.1"/>
</dbReference>
<proteinExistence type="predicted"/>
<dbReference type="InterPro" id="IPR025309">
    <property type="entry name" value="KTSC_dom"/>
</dbReference>
<evidence type="ECO:0000259" key="1">
    <source>
        <dbReference type="Pfam" id="PF13619"/>
    </source>
</evidence>
<protein>
    <submittedName>
        <fullName evidence="2">KTSC domain-containing protein</fullName>
    </submittedName>
</protein>
<name>A0AAE3N0Q1_9HYPH</name>